<sequence length="190" mass="21865">MRIKLFFMFLFFLLSKCNDGFCQTVYLLNAPPDWTVERFALPPVFAPGLPIKGIEDIRFSPGWSKKKGDGYWTYCYLWTLESNEPLTQADIETCLKYYYTGLVKSNLKDAKIDSTHTIPVTVNLHSIPNVAAGKKAFEGELHMLDYMTQTPITLNFKIHQRGNYIFFEASPLPYSNKIWAVMDSALKEVR</sequence>
<protein>
    <submittedName>
        <fullName evidence="1">Uncharacterized protein</fullName>
    </submittedName>
</protein>
<dbReference type="EMBL" id="CP117167">
    <property type="protein sequence ID" value="WCT11733.1"/>
    <property type="molecule type" value="Genomic_DNA"/>
</dbReference>
<name>A0ABY7T646_9SPHI</name>
<gene>
    <name evidence="1" type="ORF">PQO05_23670</name>
</gene>
<evidence type="ECO:0000313" key="1">
    <source>
        <dbReference type="EMBL" id="WCT11733.1"/>
    </source>
</evidence>
<accession>A0ABY7T646</accession>
<organism evidence="1 2">
    <name type="scientific">Mucilaginibacter jinjuensis</name>
    <dbReference type="NCBI Taxonomy" id="1176721"/>
    <lineage>
        <taxon>Bacteria</taxon>
        <taxon>Pseudomonadati</taxon>
        <taxon>Bacteroidota</taxon>
        <taxon>Sphingobacteriia</taxon>
        <taxon>Sphingobacteriales</taxon>
        <taxon>Sphingobacteriaceae</taxon>
        <taxon>Mucilaginibacter</taxon>
    </lineage>
</organism>
<evidence type="ECO:0000313" key="2">
    <source>
        <dbReference type="Proteomes" id="UP001216139"/>
    </source>
</evidence>
<dbReference type="RefSeq" id="WP_273629922.1">
    <property type="nucleotide sequence ID" value="NZ_CP117167.1"/>
</dbReference>
<keyword evidence="2" id="KW-1185">Reference proteome</keyword>
<reference evidence="1 2" key="1">
    <citation type="submission" date="2023-02" db="EMBL/GenBank/DDBJ databases">
        <title>Genome sequence of Mucilaginibacter jinjuensis strain KACC 16571.</title>
        <authorList>
            <person name="Kim S."/>
            <person name="Heo J."/>
            <person name="Kwon S.-W."/>
        </authorList>
    </citation>
    <scope>NUCLEOTIDE SEQUENCE [LARGE SCALE GENOMIC DNA]</scope>
    <source>
        <strain evidence="1 2">KACC 16571</strain>
    </source>
</reference>
<dbReference type="Proteomes" id="UP001216139">
    <property type="component" value="Chromosome"/>
</dbReference>
<proteinExistence type="predicted"/>